<proteinExistence type="predicted"/>
<dbReference type="Proteomes" id="UP000549617">
    <property type="component" value="Unassembled WGS sequence"/>
</dbReference>
<accession>A0A7W9ALY9</accession>
<feature type="region of interest" description="Disordered" evidence="1">
    <location>
        <begin position="27"/>
        <end position="63"/>
    </location>
</feature>
<sequence>MTDKREKPLGLEMPFAEALERFIGVDPDELPDNVKLRQKKGPPKRSPGVDEKSRPKPEASEPD</sequence>
<comment type="caution">
    <text evidence="2">The sequence shown here is derived from an EMBL/GenBank/DDBJ whole genome shotgun (WGS) entry which is preliminary data.</text>
</comment>
<name>A0A7W9ALY9_9SPHN</name>
<reference evidence="2 3" key="1">
    <citation type="submission" date="2020-08" db="EMBL/GenBank/DDBJ databases">
        <title>Genomic Encyclopedia of Type Strains, Phase IV (KMG-IV): sequencing the most valuable type-strain genomes for metagenomic binning, comparative biology and taxonomic classification.</title>
        <authorList>
            <person name="Goeker M."/>
        </authorList>
    </citation>
    <scope>NUCLEOTIDE SEQUENCE [LARGE SCALE GENOMIC DNA]</scope>
    <source>
        <strain evidence="2 3">DSM 25079</strain>
    </source>
</reference>
<protein>
    <submittedName>
        <fullName evidence="2">Uncharacterized protein</fullName>
    </submittedName>
</protein>
<feature type="compositionally biased region" description="Basic and acidic residues" evidence="1">
    <location>
        <begin position="47"/>
        <end position="63"/>
    </location>
</feature>
<gene>
    <name evidence="2" type="ORF">FHS49_003896</name>
</gene>
<organism evidence="2 3">
    <name type="scientific">Sphingobium boeckii</name>
    <dbReference type="NCBI Taxonomy" id="1082345"/>
    <lineage>
        <taxon>Bacteria</taxon>
        <taxon>Pseudomonadati</taxon>
        <taxon>Pseudomonadota</taxon>
        <taxon>Alphaproteobacteria</taxon>
        <taxon>Sphingomonadales</taxon>
        <taxon>Sphingomonadaceae</taxon>
        <taxon>Sphingobium</taxon>
    </lineage>
</organism>
<evidence type="ECO:0000256" key="1">
    <source>
        <dbReference type="SAM" id="MobiDB-lite"/>
    </source>
</evidence>
<evidence type="ECO:0000313" key="2">
    <source>
        <dbReference type="EMBL" id="MBB5687849.1"/>
    </source>
</evidence>
<keyword evidence="3" id="KW-1185">Reference proteome</keyword>
<dbReference type="EMBL" id="JACIJC010000010">
    <property type="protein sequence ID" value="MBB5687849.1"/>
    <property type="molecule type" value="Genomic_DNA"/>
</dbReference>
<dbReference type="AlphaFoldDB" id="A0A7W9ALY9"/>
<evidence type="ECO:0000313" key="3">
    <source>
        <dbReference type="Proteomes" id="UP000549617"/>
    </source>
</evidence>
<dbReference type="RefSeq" id="WP_184022192.1">
    <property type="nucleotide sequence ID" value="NZ_JACIJC010000010.1"/>
</dbReference>